<dbReference type="AlphaFoldDB" id="A0A423H0B4"/>
<dbReference type="RefSeq" id="WP_123580864.1">
    <property type="nucleotide sequence ID" value="NZ_MOBI01000003.1"/>
</dbReference>
<sequence>MIYPGVLNAVVSALAAEAIDNTSKQAWQKLYNSSDEEEGGDLATLVRSRGTETIDRTQVDCWVSARLHHGLEPKHWDALVAKYSTHRGRKVQAIAALQMAVSPEVSKTVSKLFLYKAVTAWAIPQLAGARPKSIKSVSVEIPLDAKPWRRESMVNAAIAAGHAKAKKDESRSADMIVLKDSFYDMNTWDNDGTPESTRRRWRQSIQKAAGDLVNEALAHAGDILEAEGLLIEHAA</sequence>
<organism evidence="1 2">
    <name type="scientific">Pseudomonas brassicacearum</name>
    <dbReference type="NCBI Taxonomy" id="930166"/>
    <lineage>
        <taxon>Bacteria</taxon>
        <taxon>Pseudomonadati</taxon>
        <taxon>Pseudomonadota</taxon>
        <taxon>Gammaproteobacteria</taxon>
        <taxon>Pseudomonadales</taxon>
        <taxon>Pseudomonadaceae</taxon>
        <taxon>Pseudomonas</taxon>
    </lineage>
</organism>
<dbReference type="EMBL" id="MOBI01000003">
    <property type="protein sequence ID" value="RON05163.1"/>
    <property type="molecule type" value="Genomic_DNA"/>
</dbReference>
<gene>
    <name evidence="1" type="ORF">BK658_02350</name>
</gene>
<dbReference type="Proteomes" id="UP000284684">
    <property type="component" value="Unassembled WGS sequence"/>
</dbReference>
<comment type="caution">
    <text evidence="1">The sequence shown here is derived from an EMBL/GenBank/DDBJ whole genome shotgun (WGS) entry which is preliminary data.</text>
</comment>
<reference evidence="1 2" key="1">
    <citation type="submission" date="2016-10" db="EMBL/GenBank/DDBJ databases">
        <title>Comparative genome analysis of multiple Pseudomonas spp. focuses on biocontrol and plant growth promoting traits.</title>
        <authorList>
            <person name="Tao X.-Y."/>
            <person name="Taylor C.G."/>
        </authorList>
    </citation>
    <scope>NUCLEOTIDE SEQUENCE [LARGE SCALE GENOMIC DNA]</scope>
    <source>
        <strain evidence="1 2">37D10</strain>
    </source>
</reference>
<accession>A0A423H0B4</accession>
<evidence type="ECO:0000313" key="2">
    <source>
        <dbReference type="Proteomes" id="UP000284684"/>
    </source>
</evidence>
<protein>
    <submittedName>
        <fullName evidence="1">Uncharacterized protein</fullName>
    </submittedName>
</protein>
<evidence type="ECO:0000313" key="1">
    <source>
        <dbReference type="EMBL" id="RON05163.1"/>
    </source>
</evidence>
<proteinExistence type="predicted"/>
<name>A0A423H0B4_9PSED</name>